<feature type="binding site" evidence="12">
    <location>
        <position position="469"/>
    </location>
    <ligand>
        <name>L-glutamine</name>
        <dbReference type="ChEBI" id="CHEBI:58359"/>
    </ligand>
</feature>
<gene>
    <name evidence="12" type="primary">pyrG</name>
    <name evidence="15" type="ORF">BTW07_00130</name>
</gene>
<feature type="binding site" evidence="12">
    <location>
        <position position="222"/>
    </location>
    <ligand>
        <name>UTP</name>
        <dbReference type="ChEBI" id="CHEBI:46398"/>
    </ligand>
</feature>
<evidence type="ECO:0000259" key="13">
    <source>
        <dbReference type="Pfam" id="PF00117"/>
    </source>
</evidence>
<dbReference type="GO" id="GO:0097268">
    <property type="term" value="C:cytoophidium"/>
    <property type="evidence" value="ECO:0007669"/>
    <property type="project" value="UniProtKB-ARBA"/>
</dbReference>
<evidence type="ECO:0000256" key="3">
    <source>
        <dbReference type="ARBA" id="ARBA00022598"/>
    </source>
</evidence>
<dbReference type="InterPro" id="IPR004468">
    <property type="entry name" value="CTP_synthase"/>
</dbReference>
<dbReference type="GO" id="GO:0046872">
    <property type="term" value="F:metal ion binding"/>
    <property type="evidence" value="ECO:0007669"/>
    <property type="project" value="UniProtKB-KW"/>
</dbReference>
<feature type="binding site" evidence="12">
    <location>
        <position position="240"/>
    </location>
    <ligand>
        <name>ATP</name>
        <dbReference type="ChEBI" id="CHEBI:30616"/>
    </ligand>
</feature>
<dbReference type="PANTHER" id="PTHR11550">
    <property type="entry name" value="CTP SYNTHASE"/>
    <property type="match status" value="1"/>
</dbReference>
<feature type="active site" evidence="12">
    <location>
        <position position="514"/>
    </location>
</feature>
<dbReference type="PROSITE" id="PS51273">
    <property type="entry name" value="GATASE_TYPE_1"/>
    <property type="match status" value="1"/>
</dbReference>
<name>A0A1Q8SX25_9GAMM</name>
<comment type="miscellaneous">
    <text evidence="12">CTPSs have evolved a hybrid strategy for distinguishing between UTP and CTP. The overlapping regions of the product feedback inhibitory and substrate sites recognize a common feature in both compounds, the triphosphate moiety. To differentiate isosteric substrate and product pyrimidine rings, an additional pocket far from the expected kinase/ligase catalytic site, specifically recognizes the cytosine and ribose portions of the product inhibitor.</text>
</comment>
<dbReference type="InterPro" id="IPR033828">
    <property type="entry name" value="GATase1_CTP_Synthase"/>
</dbReference>
<dbReference type="PANTHER" id="PTHR11550:SF0">
    <property type="entry name" value="CTP SYNTHASE-RELATED"/>
    <property type="match status" value="1"/>
</dbReference>
<accession>A0A1Q8SX25</accession>
<feature type="binding site" evidence="12">
    <location>
        <position position="13"/>
    </location>
    <ligand>
        <name>UTP</name>
        <dbReference type="ChEBI" id="CHEBI:46398"/>
    </ligand>
</feature>
<dbReference type="GO" id="GO:0044210">
    <property type="term" value="P:'de novo' CTP biosynthetic process"/>
    <property type="evidence" value="ECO:0007669"/>
    <property type="project" value="UniProtKB-UniRule"/>
</dbReference>
<dbReference type="EC" id="6.3.4.2" evidence="12"/>
<evidence type="ECO:0000313" key="15">
    <source>
        <dbReference type="EMBL" id="OLO05953.1"/>
    </source>
</evidence>
<keyword evidence="4 12" id="KW-0479">Metal-binding</keyword>
<feature type="binding site" evidence="12">
    <location>
        <position position="13"/>
    </location>
    <ligand>
        <name>CTP</name>
        <dbReference type="ChEBI" id="CHEBI:37563"/>
        <note>allosteric inhibitor</note>
    </ligand>
</feature>
<comment type="catalytic activity">
    <reaction evidence="10 12">
        <text>UTP + L-glutamine + ATP + H2O = CTP + L-glutamate + ADP + phosphate + 2 H(+)</text>
        <dbReference type="Rhea" id="RHEA:26426"/>
        <dbReference type="ChEBI" id="CHEBI:15377"/>
        <dbReference type="ChEBI" id="CHEBI:15378"/>
        <dbReference type="ChEBI" id="CHEBI:29985"/>
        <dbReference type="ChEBI" id="CHEBI:30616"/>
        <dbReference type="ChEBI" id="CHEBI:37563"/>
        <dbReference type="ChEBI" id="CHEBI:43474"/>
        <dbReference type="ChEBI" id="CHEBI:46398"/>
        <dbReference type="ChEBI" id="CHEBI:58359"/>
        <dbReference type="ChEBI" id="CHEBI:456216"/>
        <dbReference type="EC" id="6.3.4.2"/>
    </reaction>
</comment>
<dbReference type="GO" id="GO:0004359">
    <property type="term" value="F:glutaminase activity"/>
    <property type="evidence" value="ECO:0007669"/>
    <property type="project" value="RHEA"/>
</dbReference>
<evidence type="ECO:0000256" key="12">
    <source>
        <dbReference type="HAMAP-Rule" id="MF_01227"/>
    </source>
</evidence>
<protein>
    <recommendedName>
        <fullName evidence="12">CTP synthase</fullName>
        <ecNumber evidence="12">6.3.4.2</ecNumber>
    </recommendedName>
    <alternativeName>
        <fullName evidence="12">Cytidine 5'-triphosphate synthase</fullName>
    </alternativeName>
    <alternativeName>
        <fullName evidence="12">Cytidine triphosphate synthetase</fullName>
        <shortName evidence="12">CTP synthetase</shortName>
        <shortName evidence="12">CTPS</shortName>
    </alternativeName>
    <alternativeName>
        <fullName evidence="12">UTP--ammonia ligase</fullName>
    </alternativeName>
</protein>
<feature type="domain" description="Glutamine amidotransferase" evidence="13">
    <location>
        <begin position="300"/>
        <end position="533"/>
    </location>
</feature>
<evidence type="ECO:0000256" key="11">
    <source>
        <dbReference type="ARBA" id="ARBA00059148"/>
    </source>
</evidence>
<dbReference type="Proteomes" id="UP000186878">
    <property type="component" value="Unassembled WGS sequence"/>
</dbReference>
<feature type="binding site" evidence="12">
    <location>
        <begin position="186"/>
        <end position="191"/>
    </location>
    <ligand>
        <name>CTP</name>
        <dbReference type="ChEBI" id="CHEBI:37563"/>
        <note>allosteric inhibitor</note>
    </ligand>
</feature>
<feature type="binding site" evidence="12">
    <location>
        <position position="351"/>
    </location>
    <ligand>
        <name>L-glutamine</name>
        <dbReference type="ChEBI" id="CHEBI:58359"/>
    </ligand>
</feature>
<sequence length="552" mass="61671">MTRYIFVTGGVVSSLGKGIASASLAAILEARGLKVTILKLDPYINVDPGTMSPFQHGEVFVTEDGAETDLDLGHYERFIRTKMTQSNNFTTGRVYEHVLRKERRGDYLGGTVQVIPHITDEIKHRVIKGGEGYDVALVEIGGTVGDIESLPFLESIRQLRSEVGANRALFMHLTLVPYIKTAGETKTKPTQHSVKELRSIGIQPDILICRSEVELEESERRKIALFTNVEERAVIPLQDADTIYRIPLMLHEQGLDDIVCDKFRLEAPQADLAEWIHVLDAKLNPLKTINIAMVGKYMELLDAYKSLNEALIHAGIQTRVKVNVEYIDAELIERHGTERLAGKDAILVPGGFGERGVEGKIQAARFARENDVPYLGICLGMQVAVIEFARHVAGWEDANSTEFTRETQHPVVGLITEWINPEGQIELRDEASDLGGTMRLGGQECRLKPGSRAHEVYGLDTITERHRHRFEVNEQFVEQLEAAGLIVSGKSGDQSLVEMIELPDHPWFVACQFHPEFTSTPRDGHPLFTGFVNAALEHKAQRQRQHGMAHQE</sequence>
<dbReference type="NCBIfam" id="NF003792">
    <property type="entry name" value="PRK05380.1"/>
    <property type="match status" value="1"/>
</dbReference>
<feature type="binding site" evidence="12">
    <location>
        <begin position="14"/>
        <end position="19"/>
    </location>
    <ligand>
        <name>ATP</name>
        <dbReference type="ChEBI" id="CHEBI:30616"/>
    </ligand>
</feature>
<dbReference type="Gene3D" id="3.40.50.300">
    <property type="entry name" value="P-loop containing nucleotide triphosphate hydrolases"/>
    <property type="match status" value="1"/>
</dbReference>
<dbReference type="OrthoDB" id="9801107at2"/>
<comment type="caution">
    <text evidence="12">Lacks conserved residue(s) required for the propagation of feature annotation.</text>
</comment>
<comment type="activity regulation">
    <text evidence="12">Allosterically activated by GTP, when glutamine is the substrate; GTP has no effect on the reaction when ammonia is the substrate. The allosteric effector GTP functions by stabilizing the protein conformation that binds the tetrahedral intermediate(s) formed during glutamine hydrolysis. Inhibited by the product CTP, via allosteric rather than competitive inhibition.</text>
</comment>
<feature type="active site" description="Nucleophile; for glutamine hydrolysis" evidence="12">
    <location>
        <position position="378"/>
    </location>
</feature>
<dbReference type="InterPro" id="IPR017926">
    <property type="entry name" value="GATASE"/>
</dbReference>
<organism evidence="15 16">
    <name type="scientific">Salinicola socius</name>
    <dbReference type="NCBI Taxonomy" id="404433"/>
    <lineage>
        <taxon>Bacteria</taxon>
        <taxon>Pseudomonadati</taxon>
        <taxon>Pseudomonadota</taxon>
        <taxon>Gammaproteobacteria</taxon>
        <taxon>Oceanospirillales</taxon>
        <taxon>Halomonadaceae</taxon>
        <taxon>Salinicola</taxon>
    </lineage>
</organism>
<comment type="pathway">
    <text evidence="1 12">Pyrimidine metabolism; CTP biosynthesis via de novo pathway; CTP from UDP: step 2/2.</text>
</comment>
<reference evidence="15 16" key="1">
    <citation type="submission" date="2016-12" db="EMBL/GenBank/DDBJ databases">
        <title>Draft genome sequences of strains Salinicola socius SMB35, Salinicola sp. MH3R3-1 and Chromohalobacter sp. SMB17 from the Verkhnekamsk potash mining region of Russia.</title>
        <authorList>
            <person name="Mavrodi D.V."/>
            <person name="Olsson B.E."/>
            <person name="Korsakova E.S."/>
            <person name="Pyankova A."/>
            <person name="Mavrodi O.V."/>
            <person name="Plotnikova E.G."/>
        </authorList>
    </citation>
    <scope>NUCLEOTIDE SEQUENCE [LARGE SCALE GENOMIC DNA]</scope>
    <source>
        <strain evidence="15 16">SMB35</strain>
    </source>
</reference>
<feature type="binding site" evidence="12">
    <location>
        <begin position="146"/>
        <end position="148"/>
    </location>
    <ligand>
        <name>CTP</name>
        <dbReference type="ChEBI" id="CHEBI:37563"/>
        <note>allosteric inhibitor</note>
    </ligand>
</feature>
<dbReference type="GO" id="GO:0003883">
    <property type="term" value="F:CTP synthase activity"/>
    <property type="evidence" value="ECO:0007669"/>
    <property type="project" value="UniProtKB-UniRule"/>
</dbReference>
<feature type="binding site" evidence="12">
    <location>
        <position position="139"/>
    </location>
    <ligand>
        <name>Mg(2+)</name>
        <dbReference type="ChEBI" id="CHEBI:18420"/>
    </ligand>
</feature>
<feature type="binding site" evidence="12">
    <location>
        <position position="222"/>
    </location>
    <ligand>
        <name>CTP</name>
        <dbReference type="ChEBI" id="CHEBI:37563"/>
        <note>allosteric inhibitor</note>
    </ligand>
</feature>
<dbReference type="GO" id="GO:0019856">
    <property type="term" value="P:pyrimidine nucleobase biosynthetic process"/>
    <property type="evidence" value="ECO:0007669"/>
    <property type="project" value="TreeGrafter"/>
</dbReference>
<feature type="binding site" evidence="12">
    <location>
        <position position="71"/>
    </location>
    <ligand>
        <name>ATP</name>
        <dbReference type="ChEBI" id="CHEBI:30616"/>
    </ligand>
</feature>
<dbReference type="GO" id="GO:0005829">
    <property type="term" value="C:cytosol"/>
    <property type="evidence" value="ECO:0007669"/>
    <property type="project" value="TreeGrafter"/>
</dbReference>
<evidence type="ECO:0000256" key="4">
    <source>
        <dbReference type="ARBA" id="ARBA00022723"/>
    </source>
</evidence>
<feature type="active site" evidence="12">
    <location>
        <position position="516"/>
    </location>
</feature>
<dbReference type="RefSeq" id="WP_075568124.1">
    <property type="nucleotide sequence ID" value="NZ_MSDO01000001.1"/>
</dbReference>
<dbReference type="InterPro" id="IPR029062">
    <property type="entry name" value="Class_I_gatase-like"/>
</dbReference>
<feature type="binding site" evidence="12">
    <location>
        <position position="402"/>
    </location>
    <ligand>
        <name>L-glutamine</name>
        <dbReference type="ChEBI" id="CHEBI:58359"/>
    </ligand>
</feature>
<keyword evidence="6 12" id="KW-0067">ATP-binding</keyword>
<evidence type="ECO:0000256" key="10">
    <source>
        <dbReference type="ARBA" id="ARBA00047781"/>
    </source>
</evidence>
<dbReference type="FunFam" id="3.40.50.300:FF:000009">
    <property type="entry name" value="CTP synthase"/>
    <property type="match status" value="1"/>
</dbReference>
<evidence type="ECO:0000256" key="2">
    <source>
        <dbReference type="ARBA" id="ARBA00007533"/>
    </source>
</evidence>
<evidence type="ECO:0000256" key="1">
    <source>
        <dbReference type="ARBA" id="ARBA00005171"/>
    </source>
</evidence>
<keyword evidence="3 12" id="KW-0436">Ligase</keyword>
<dbReference type="UniPathway" id="UPA00159">
    <property type="reaction ID" value="UER00277"/>
</dbReference>
<comment type="function">
    <text evidence="11 12">Catalyzes the ATP-dependent amination of UTP to CTP with either L-glutamine or ammonia as the source of nitrogen. Regulates intracellular CTP levels through interactions with the four ribonucleotide triphosphates.</text>
</comment>
<keyword evidence="16" id="KW-1185">Reference proteome</keyword>
<evidence type="ECO:0000256" key="8">
    <source>
        <dbReference type="ARBA" id="ARBA00022962"/>
    </source>
</evidence>
<dbReference type="EMBL" id="MSDO01000001">
    <property type="protein sequence ID" value="OLO05953.1"/>
    <property type="molecule type" value="Genomic_DNA"/>
</dbReference>
<evidence type="ECO:0000313" key="16">
    <source>
        <dbReference type="Proteomes" id="UP000186878"/>
    </source>
</evidence>
<dbReference type="InterPro" id="IPR017456">
    <property type="entry name" value="CTP_synthase_N"/>
</dbReference>
<feature type="binding site" evidence="12">
    <location>
        <begin position="186"/>
        <end position="191"/>
    </location>
    <ligand>
        <name>UTP</name>
        <dbReference type="ChEBI" id="CHEBI:46398"/>
    </ligand>
</feature>
<feature type="binding site" evidence="12">
    <location>
        <begin position="379"/>
        <end position="382"/>
    </location>
    <ligand>
        <name>L-glutamine</name>
        <dbReference type="ChEBI" id="CHEBI:58359"/>
    </ligand>
</feature>
<dbReference type="InterPro" id="IPR027417">
    <property type="entry name" value="P-loop_NTPase"/>
</dbReference>
<comment type="catalytic activity">
    <reaction evidence="12">
        <text>UTP + NH4(+) + ATP = CTP + ADP + phosphate + 2 H(+)</text>
        <dbReference type="Rhea" id="RHEA:16597"/>
        <dbReference type="ChEBI" id="CHEBI:15378"/>
        <dbReference type="ChEBI" id="CHEBI:28938"/>
        <dbReference type="ChEBI" id="CHEBI:30616"/>
        <dbReference type="ChEBI" id="CHEBI:37563"/>
        <dbReference type="ChEBI" id="CHEBI:43474"/>
        <dbReference type="ChEBI" id="CHEBI:46398"/>
        <dbReference type="ChEBI" id="CHEBI:456216"/>
    </reaction>
</comment>
<comment type="catalytic activity">
    <reaction evidence="12">
        <text>L-glutamine + H2O = L-glutamate + NH4(+)</text>
        <dbReference type="Rhea" id="RHEA:15889"/>
        <dbReference type="ChEBI" id="CHEBI:15377"/>
        <dbReference type="ChEBI" id="CHEBI:28938"/>
        <dbReference type="ChEBI" id="CHEBI:29985"/>
        <dbReference type="ChEBI" id="CHEBI:58359"/>
    </reaction>
</comment>
<evidence type="ECO:0000259" key="14">
    <source>
        <dbReference type="Pfam" id="PF06418"/>
    </source>
</evidence>
<comment type="similarity">
    <text evidence="2 12">Belongs to the CTP synthase family.</text>
</comment>
<dbReference type="CDD" id="cd01746">
    <property type="entry name" value="GATase1_CTP_Synthase"/>
    <property type="match status" value="1"/>
</dbReference>
<dbReference type="Pfam" id="PF00117">
    <property type="entry name" value="GATase"/>
    <property type="match status" value="1"/>
</dbReference>
<dbReference type="Gene3D" id="3.40.50.880">
    <property type="match status" value="1"/>
</dbReference>
<keyword evidence="7 12" id="KW-0460">Magnesium</keyword>
<comment type="caution">
    <text evidence="15">The sequence shown here is derived from an EMBL/GenBank/DDBJ whole genome shotgun (WGS) entry which is preliminary data.</text>
</comment>
<dbReference type="AlphaFoldDB" id="A0A1Q8SX25"/>
<comment type="subunit">
    <text evidence="12">Homotetramer.</text>
</comment>
<dbReference type="NCBIfam" id="TIGR00337">
    <property type="entry name" value="PyrG"/>
    <property type="match status" value="1"/>
</dbReference>
<feature type="domain" description="CTP synthase N-terminal" evidence="14">
    <location>
        <begin position="3"/>
        <end position="265"/>
    </location>
</feature>
<evidence type="ECO:0000256" key="5">
    <source>
        <dbReference type="ARBA" id="ARBA00022741"/>
    </source>
</evidence>
<keyword evidence="5 12" id="KW-0547">Nucleotide-binding</keyword>
<feature type="binding site" evidence="12">
    <location>
        <position position="71"/>
    </location>
    <ligand>
        <name>Mg(2+)</name>
        <dbReference type="ChEBI" id="CHEBI:18420"/>
    </ligand>
</feature>
<dbReference type="SUPFAM" id="SSF52317">
    <property type="entry name" value="Class I glutamine amidotransferase-like"/>
    <property type="match status" value="1"/>
</dbReference>
<keyword evidence="9 12" id="KW-0665">Pyrimidine biosynthesis</keyword>
<proteinExistence type="inferred from homology"/>
<feature type="region of interest" description="Amidoligase domain" evidence="12">
    <location>
        <begin position="1"/>
        <end position="265"/>
    </location>
</feature>
<dbReference type="FunFam" id="3.40.50.880:FF:000002">
    <property type="entry name" value="CTP synthase"/>
    <property type="match status" value="1"/>
</dbReference>
<dbReference type="GO" id="GO:0042802">
    <property type="term" value="F:identical protein binding"/>
    <property type="evidence" value="ECO:0007669"/>
    <property type="project" value="TreeGrafter"/>
</dbReference>
<dbReference type="CDD" id="cd03113">
    <property type="entry name" value="CTPS_N"/>
    <property type="match status" value="1"/>
</dbReference>
<evidence type="ECO:0000256" key="9">
    <source>
        <dbReference type="ARBA" id="ARBA00022975"/>
    </source>
</evidence>
<dbReference type="HAMAP" id="MF_01227">
    <property type="entry name" value="PyrG"/>
    <property type="match status" value="1"/>
</dbReference>
<dbReference type="GO" id="GO:0005524">
    <property type="term" value="F:ATP binding"/>
    <property type="evidence" value="ECO:0007669"/>
    <property type="project" value="UniProtKB-KW"/>
</dbReference>
<dbReference type="STRING" id="404433.BTW07_00130"/>
<evidence type="ECO:0000256" key="6">
    <source>
        <dbReference type="ARBA" id="ARBA00022840"/>
    </source>
</evidence>
<keyword evidence="8 12" id="KW-0315">Glutamine amidotransferase</keyword>
<evidence type="ECO:0000256" key="7">
    <source>
        <dbReference type="ARBA" id="ARBA00022842"/>
    </source>
</evidence>
<dbReference type="SUPFAM" id="SSF52540">
    <property type="entry name" value="P-loop containing nucleoside triphosphate hydrolases"/>
    <property type="match status" value="1"/>
</dbReference>
<dbReference type="Pfam" id="PF06418">
    <property type="entry name" value="CTP_synth_N"/>
    <property type="match status" value="1"/>
</dbReference>